<accession>V2XUM2</accession>
<feature type="compositionally biased region" description="Polar residues" evidence="1">
    <location>
        <begin position="852"/>
        <end position="871"/>
    </location>
</feature>
<name>V2XUM2_MONRO</name>
<evidence type="ECO:0000313" key="2">
    <source>
        <dbReference type="EMBL" id="ESK96220.1"/>
    </source>
</evidence>
<feature type="compositionally biased region" description="Basic residues" evidence="1">
    <location>
        <begin position="9"/>
        <end position="22"/>
    </location>
</feature>
<dbReference type="PANTHER" id="PTHR18937">
    <property type="entry name" value="STRUCTURAL MAINTENANCE OF CHROMOSOMES SMC FAMILY MEMBER"/>
    <property type="match status" value="1"/>
</dbReference>
<feature type="compositionally biased region" description="Low complexity" evidence="1">
    <location>
        <begin position="84"/>
        <end position="104"/>
    </location>
</feature>
<dbReference type="STRING" id="1381753.V2XUM2"/>
<feature type="region of interest" description="Disordered" evidence="1">
    <location>
        <begin position="310"/>
        <end position="332"/>
    </location>
</feature>
<dbReference type="SUPFAM" id="SSF57997">
    <property type="entry name" value="Tropomyosin"/>
    <property type="match status" value="1"/>
</dbReference>
<feature type="compositionally biased region" description="Polar residues" evidence="1">
    <location>
        <begin position="71"/>
        <end position="83"/>
    </location>
</feature>
<proteinExistence type="predicted"/>
<protein>
    <submittedName>
        <fullName evidence="2">Uncharacterized protein</fullName>
    </submittedName>
</protein>
<comment type="caution">
    <text evidence="2">The sequence shown here is derived from an EMBL/GenBank/DDBJ whole genome shotgun (WGS) entry which is preliminary data.</text>
</comment>
<dbReference type="EMBL" id="AWSO01000052">
    <property type="protein sequence ID" value="ESK96220.1"/>
    <property type="molecule type" value="Genomic_DNA"/>
</dbReference>
<feature type="compositionally biased region" description="Basic and acidic residues" evidence="1">
    <location>
        <begin position="321"/>
        <end position="332"/>
    </location>
</feature>
<feature type="compositionally biased region" description="Polar residues" evidence="1">
    <location>
        <begin position="106"/>
        <end position="116"/>
    </location>
</feature>
<gene>
    <name evidence="2" type="ORF">Moror_7210</name>
</gene>
<evidence type="ECO:0000256" key="1">
    <source>
        <dbReference type="SAM" id="MobiDB-lite"/>
    </source>
</evidence>
<dbReference type="HOGENOM" id="CLU_018301_0_0_1"/>
<feature type="compositionally biased region" description="Polar residues" evidence="1">
    <location>
        <begin position="310"/>
        <end position="320"/>
    </location>
</feature>
<feature type="region of interest" description="Disordered" evidence="1">
    <location>
        <begin position="767"/>
        <end position="789"/>
    </location>
</feature>
<feature type="region of interest" description="Disordered" evidence="1">
    <location>
        <begin position="850"/>
        <end position="873"/>
    </location>
</feature>
<keyword evidence="3" id="KW-1185">Reference proteome</keyword>
<organism evidence="2 3">
    <name type="scientific">Moniliophthora roreri (strain MCA 2997)</name>
    <name type="common">Cocoa frosty pod rot fungus</name>
    <name type="synonym">Crinipellis roreri</name>
    <dbReference type="NCBI Taxonomy" id="1381753"/>
    <lineage>
        <taxon>Eukaryota</taxon>
        <taxon>Fungi</taxon>
        <taxon>Dikarya</taxon>
        <taxon>Basidiomycota</taxon>
        <taxon>Agaricomycotina</taxon>
        <taxon>Agaricomycetes</taxon>
        <taxon>Agaricomycetidae</taxon>
        <taxon>Agaricales</taxon>
        <taxon>Marasmiineae</taxon>
        <taxon>Marasmiaceae</taxon>
        <taxon>Moniliophthora</taxon>
    </lineage>
</organism>
<dbReference type="KEGG" id="mrr:Moror_7210"/>
<dbReference type="Proteomes" id="UP000017559">
    <property type="component" value="Unassembled WGS sequence"/>
</dbReference>
<evidence type="ECO:0000313" key="3">
    <source>
        <dbReference type="Proteomes" id="UP000017559"/>
    </source>
</evidence>
<dbReference type="AlphaFoldDB" id="V2XUM2"/>
<dbReference type="OrthoDB" id="10255630at2759"/>
<sequence length="918" mass="102475">MSEDDRAAKAARAKALLKKRQAAKKDKPSGSGTGTGVASPVSERAFSPAPPEDSKTTRDLNNIFSKEDTSGDTSWLSGLTQVESTPLPATSAATSSPPSSSHPPNGHSSVDSSNVEIESLRAENEGLKSKLGEIDGLRAEKEALGSKMGEVDSLKSQNENLRVELDNVKRSEAAVKAEFRTQTETLKKRVGELEITIRSSQSEKAEVERKLESAKSELSSVQSLLEEERSHSNQLRGEIEHIQLEKENAIKNEQRTIALLVSEKATLTSELERLGEVDLRAQKIEEEFTEEQAKVRDLEQQVETLRAHVQETSTRNQQLQTKEKELTEKSREQERLLQIANNSVASLRKESESYQRRVKELEEQIESDDRAEKLEASLKNTQDHADELEFQLSKLKQTHAYLKKERDSLEPLLKTHRDGEEEWKTKHSDLQSQHQSLQQQLTAVTTEKEALLQEKTELQNESGKAQGALSLLQAKLKQAAEELAASTRQLKTAQIEAKNATRRAEEAERIQQDLQTEGMNLMRSLDEMRPKIVELTGEKLEMSEKVEALQREVNSRDAIISQLEVSLEELRDEKERSENQWQGILAERERDRTNAQDNSNELQKAYEKIQEELDAALASMRSLEADRAKIHQEASQHLKEVGRLTALNLTQAEELSALRKEVEQRSTDQAEEEDFLERAQNEIETLQQELAAKDEELQRLKDAASRPLSAGPRSLDDEMLGSYKQQHELELSTAQSHIRSLETALFDAEARSHSLIKQVAALEDQLAGHSHAPHRASPGIPSRPSSRHSTDLHRAAVQRTSSRSNLATAPPIIKRTPAAYEQSLSPETRHKRKVSLSMLRARIDSELAAAASGSNSRSLSPVPSVGSSNEGSLALRSTPANVLGLNAGLQPHLRTRPQFLDDSHVFWCSSCRGDLVIL</sequence>
<reference evidence="2 3" key="1">
    <citation type="journal article" date="2014" name="BMC Genomics">
        <title>Genome and secretome analysis of the hemibiotrophic fungal pathogen, Moniliophthora roreri, which causes frosty pod rot disease of cacao: mechanisms of the biotrophic and necrotrophic phases.</title>
        <authorList>
            <person name="Meinhardt L.W."/>
            <person name="Costa G.G.L."/>
            <person name="Thomazella D.P.T."/>
            <person name="Teixeira P.J.P.L."/>
            <person name="Carazzolle M.F."/>
            <person name="Schuster S.C."/>
            <person name="Carlson J.E."/>
            <person name="Guiltinan M.J."/>
            <person name="Mieczkowski P."/>
            <person name="Farmer A."/>
            <person name="Ramaraj T."/>
            <person name="Crozier J."/>
            <person name="Davis R.E."/>
            <person name="Shao J."/>
            <person name="Melnick R.L."/>
            <person name="Pereira G.A.G."/>
            <person name="Bailey B.A."/>
        </authorList>
    </citation>
    <scope>NUCLEOTIDE SEQUENCE [LARGE SCALE GENOMIC DNA]</scope>
    <source>
        <strain evidence="2 3">MCA 2997</strain>
    </source>
</reference>
<feature type="region of interest" description="Disordered" evidence="1">
    <location>
        <begin position="1"/>
        <end position="116"/>
    </location>
</feature>